<evidence type="ECO:0008006" key="5">
    <source>
        <dbReference type="Google" id="ProtNLM"/>
    </source>
</evidence>
<dbReference type="EMBL" id="ML179195">
    <property type="protein sequence ID" value="THU95641.1"/>
    <property type="molecule type" value="Genomic_DNA"/>
</dbReference>
<keyword evidence="2" id="KW-0472">Membrane</keyword>
<keyword evidence="2" id="KW-1133">Transmembrane helix</keyword>
<feature type="transmembrane region" description="Helical" evidence="2">
    <location>
        <begin position="510"/>
        <end position="531"/>
    </location>
</feature>
<feature type="transmembrane region" description="Helical" evidence="2">
    <location>
        <begin position="423"/>
        <end position="443"/>
    </location>
</feature>
<feature type="region of interest" description="Disordered" evidence="1">
    <location>
        <begin position="1"/>
        <end position="30"/>
    </location>
</feature>
<reference evidence="3 4" key="1">
    <citation type="journal article" date="2019" name="Nat. Ecol. Evol.">
        <title>Megaphylogeny resolves global patterns of mushroom evolution.</title>
        <authorList>
            <person name="Varga T."/>
            <person name="Krizsan K."/>
            <person name="Foldi C."/>
            <person name="Dima B."/>
            <person name="Sanchez-Garcia M."/>
            <person name="Sanchez-Ramirez S."/>
            <person name="Szollosi G.J."/>
            <person name="Szarkandi J.G."/>
            <person name="Papp V."/>
            <person name="Albert L."/>
            <person name="Andreopoulos W."/>
            <person name="Angelini C."/>
            <person name="Antonin V."/>
            <person name="Barry K.W."/>
            <person name="Bougher N.L."/>
            <person name="Buchanan P."/>
            <person name="Buyck B."/>
            <person name="Bense V."/>
            <person name="Catcheside P."/>
            <person name="Chovatia M."/>
            <person name="Cooper J."/>
            <person name="Damon W."/>
            <person name="Desjardin D."/>
            <person name="Finy P."/>
            <person name="Geml J."/>
            <person name="Haridas S."/>
            <person name="Hughes K."/>
            <person name="Justo A."/>
            <person name="Karasinski D."/>
            <person name="Kautmanova I."/>
            <person name="Kiss B."/>
            <person name="Kocsube S."/>
            <person name="Kotiranta H."/>
            <person name="LaButti K.M."/>
            <person name="Lechner B.E."/>
            <person name="Liimatainen K."/>
            <person name="Lipzen A."/>
            <person name="Lukacs Z."/>
            <person name="Mihaltcheva S."/>
            <person name="Morgado L.N."/>
            <person name="Niskanen T."/>
            <person name="Noordeloos M.E."/>
            <person name="Ohm R.A."/>
            <person name="Ortiz-Santana B."/>
            <person name="Ovrebo C."/>
            <person name="Racz N."/>
            <person name="Riley R."/>
            <person name="Savchenko A."/>
            <person name="Shiryaev A."/>
            <person name="Soop K."/>
            <person name="Spirin V."/>
            <person name="Szebenyi C."/>
            <person name="Tomsovsky M."/>
            <person name="Tulloss R.E."/>
            <person name="Uehling J."/>
            <person name="Grigoriev I.V."/>
            <person name="Vagvolgyi C."/>
            <person name="Papp T."/>
            <person name="Martin F.M."/>
            <person name="Miettinen O."/>
            <person name="Hibbett D.S."/>
            <person name="Nagy L.G."/>
        </authorList>
    </citation>
    <scope>NUCLEOTIDE SEQUENCE [LARGE SCALE GENOMIC DNA]</scope>
    <source>
        <strain evidence="3 4">CBS 962.96</strain>
    </source>
</reference>
<name>A0A4S8M1D8_DENBC</name>
<dbReference type="AlphaFoldDB" id="A0A4S8M1D8"/>
<evidence type="ECO:0000256" key="2">
    <source>
        <dbReference type="SAM" id="Phobius"/>
    </source>
</evidence>
<feature type="transmembrane region" description="Helical" evidence="2">
    <location>
        <begin position="482"/>
        <end position="504"/>
    </location>
</feature>
<protein>
    <recommendedName>
        <fullName evidence="5">WW domain-containing protein</fullName>
    </recommendedName>
</protein>
<evidence type="ECO:0000256" key="1">
    <source>
        <dbReference type="SAM" id="MobiDB-lite"/>
    </source>
</evidence>
<accession>A0A4S8M1D8</accession>
<proteinExistence type="predicted"/>
<evidence type="ECO:0000313" key="3">
    <source>
        <dbReference type="EMBL" id="THU95641.1"/>
    </source>
</evidence>
<feature type="compositionally biased region" description="Pro residues" evidence="1">
    <location>
        <begin position="1"/>
        <end position="11"/>
    </location>
</feature>
<evidence type="ECO:0000313" key="4">
    <source>
        <dbReference type="Proteomes" id="UP000297245"/>
    </source>
</evidence>
<organism evidence="3 4">
    <name type="scientific">Dendrothele bispora (strain CBS 962.96)</name>
    <dbReference type="NCBI Taxonomy" id="1314807"/>
    <lineage>
        <taxon>Eukaryota</taxon>
        <taxon>Fungi</taxon>
        <taxon>Dikarya</taxon>
        <taxon>Basidiomycota</taxon>
        <taxon>Agaricomycotina</taxon>
        <taxon>Agaricomycetes</taxon>
        <taxon>Agaricomycetidae</taxon>
        <taxon>Agaricales</taxon>
        <taxon>Agaricales incertae sedis</taxon>
        <taxon>Dendrothele</taxon>
    </lineage>
</organism>
<feature type="region of interest" description="Disordered" evidence="1">
    <location>
        <begin position="589"/>
        <end position="612"/>
    </location>
</feature>
<sequence length="612" mass="70340">MSPPSPLPQDPANPVVSSIPQRVDSDSVTTASLESFPDDWRLNPIIPKDLKRYDRTYKIDKWPKSRIKYKLEPLQSPTTPNLLSPDWEAHTQFDGRCIFYHSEKRVLTEAWLYDQQEVDKINICIHALEQLEGVYGSPPSNSQLVLEMEPDPEVPDNWRCWYYYADSQSRNIFWYHENEMGCYLTEVGGGEVGMHASMQIKAHPITSAHVQSLGQFLQREYCVQTVEEQILDEICTFFRYAHTDVRTSIDSTIPYRLPGELEHWEKQVDAARESLRKRGSGLPWIVGKLLDMDPISSIISKLNPGRAMQSMCEYRYLNYYGQRGARLRPHSVHGDGERPKRSLWFRILSSLLLRSPDAYLLDFEKFWIDETVIYSLWLEFVKRRMSDWTENTAFGTILLTVNVGFLAIPRVDNGNSPRSSAQIVSYMSIITTLAGVMLGLLLLRLHRTMERASAHEANDFLRHRSHQEYGLEKLCIMYSLPYALLMYALALSMVAILCMCLVSANTITLVLVISTSVLAFLLVSWFIKLAWNNDPKHWRQWKRPKSRFGSRLFRRRRNFTASLDIESGLQTSEPKWMEKSKTLLKRFSSASASGNSSNTSCTSSNSASTKAE</sequence>
<dbReference type="Proteomes" id="UP000297245">
    <property type="component" value="Unassembled WGS sequence"/>
</dbReference>
<dbReference type="OrthoDB" id="2657661at2759"/>
<keyword evidence="2" id="KW-0812">Transmembrane</keyword>
<keyword evidence="4" id="KW-1185">Reference proteome</keyword>
<feature type="compositionally biased region" description="Polar residues" evidence="1">
    <location>
        <begin position="15"/>
        <end position="30"/>
    </location>
</feature>
<gene>
    <name evidence="3" type="ORF">K435DRAFT_859315</name>
</gene>